<sequence length="257" mass="27644">MRKQIVLGNWKMNGTLAFNDRLLNELTGGVSASGEHCEVAVCVPFLYVPQVRNALAGSTVRWGVQDISAHAEGAYTGEISSRMASEFNAAYALVGHSERRTYHRETSEAVGTKALRCIETGITPVVCVGETLTERELGETNSIVERQLSAVLNSLTEEQASRIVVAYEPVWAIGTGRSASADQAQEVHSFLRQVLDTSSSTLSEVSILYGGSVKASTARELFNQPDIDGVLVGGASLDATEFVKIVASVPQRLTNMH</sequence>
<evidence type="ECO:0000256" key="2">
    <source>
        <dbReference type="ARBA" id="ARBA00007422"/>
    </source>
</evidence>
<comment type="pathway">
    <text evidence="7 8">Carbohydrate biosynthesis; gluconeogenesis.</text>
</comment>
<comment type="pathway">
    <text evidence="7 8">Carbohydrate degradation; glycolysis; D-glyceraldehyde 3-phosphate from glycerone phosphate: step 1/1.</text>
</comment>
<dbReference type="PANTHER" id="PTHR21139">
    <property type="entry name" value="TRIOSEPHOSPHATE ISOMERASE"/>
    <property type="match status" value="1"/>
</dbReference>
<feature type="binding site" evidence="7">
    <location>
        <position position="212"/>
    </location>
    <ligand>
        <name>substrate</name>
    </ligand>
</feature>
<feature type="binding site" evidence="7">
    <location>
        <begin position="233"/>
        <end position="234"/>
    </location>
    <ligand>
        <name>substrate</name>
    </ligand>
</feature>
<evidence type="ECO:0000256" key="1">
    <source>
        <dbReference type="ARBA" id="ARBA00004939"/>
    </source>
</evidence>
<organism evidence="9 10">
    <name type="scientific">Paraburkholderia sabiae</name>
    <dbReference type="NCBI Taxonomy" id="273251"/>
    <lineage>
        <taxon>Bacteria</taxon>
        <taxon>Pseudomonadati</taxon>
        <taxon>Pseudomonadota</taxon>
        <taxon>Betaproteobacteria</taxon>
        <taxon>Burkholderiales</taxon>
        <taxon>Burkholderiaceae</taxon>
        <taxon>Paraburkholderia</taxon>
    </lineage>
</organism>
<proteinExistence type="inferred from homology"/>
<dbReference type="InterPro" id="IPR013785">
    <property type="entry name" value="Aldolase_TIM"/>
</dbReference>
<protein>
    <recommendedName>
        <fullName evidence="7 8">Triosephosphate isomerase</fullName>
        <shortName evidence="7">TIM</shortName>
        <shortName evidence="7">TPI</shortName>
        <ecNumber evidence="7 8">5.3.1.1</ecNumber>
    </recommendedName>
    <alternativeName>
        <fullName evidence="7">Triose-phosphate isomerase</fullName>
    </alternativeName>
</protein>
<evidence type="ECO:0000313" key="10">
    <source>
        <dbReference type="Proteomes" id="UP001494588"/>
    </source>
</evidence>
<keyword evidence="5 7" id="KW-0324">Glycolysis</keyword>
<keyword evidence="6 7" id="KW-0413">Isomerase</keyword>
<feature type="binding site" evidence="7">
    <location>
        <begin position="9"/>
        <end position="11"/>
    </location>
    <ligand>
        <name>substrate</name>
    </ligand>
</feature>
<feature type="binding site" evidence="7">
    <location>
        <position position="174"/>
    </location>
    <ligand>
        <name>substrate</name>
    </ligand>
</feature>
<feature type="active site" description="Electrophile" evidence="7">
    <location>
        <position position="96"/>
    </location>
</feature>
<dbReference type="InterPro" id="IPR020861">
    <property type="entry name" value="Triosephosphate_isomerase_AS"/>
</dbReference>
<dbReference type="PANTHER" id="PTHR21139:SF42">
    <property type="entry name" value="TRIOSEPHOSPHATE ISOMERASE"/>
    <property type="match status" value="1"/>
</dbReference>
<dbReference type="GO" id="GO:0004807">
    <property type="term" value="F:triose-phosphate isomerase activity"/>
    <property type="evidence" value="ECO:0007669"/>
    <property type="project" value="UniProtKB-EC"/>
</dbReference>
<comment type="subunit">
    <text evidence="7 8">Homodimer.</text>
</comment>
<dbReference type="HAMAP" id="MF_00147_B">
    <property type="entry name" value="TIM_B"/>
    <property type="match status" value="1"/>
</dbReference>
<dbReference type="EC" id="5.3.1.1" evidence="7 8"/>
<name>A0ABU9QRR9_9BURK</name>
<gene>
    <name evidence="7 9" type="primary">tpiA</name>
    <name evidence="9" type="ORF">V4C55_41005</name>
</gene>
<dbReference type="PROSITE" id="PS51440">
    <property type="entry name" value="TIM_2"/>
    <property type="match status" value="1"/>
</dbReference>
<dbReference type="RefSeq" id="WP_201662035.1">
    <property type="nucleotide sequence ID" value="NZ_CAJHCS010000056.1"/>
</dbReference>
<comment type="similarity">
    <text evidence="2 7 8">Belongs to the triosephosphate isomerase family.</text>
</comment>
<evidence type="ECO:0000256" key="4">
    <source>
        <dbReference type="ARBA" id="ARBA00022490"/>
    </source>
</evidence>
<keyword evidence="10" id="KW-1185">Reference proteome</keyword>
<dbReference type="Pfam" id="PF00121">
    <property type="entry name" value="TIM"/>
    <property type="match status" value="1"/>
</dbReference>
<evidence type="ECO:0000256" key="5">
    <source>
        <dbReference type="ARBA" id="ARBA00023152"/>
    </source>
</evidence>
<comment type="catalytic activity">
    <reaction evidence="7 8">
        <text>D-glyceraldehyde 3-phosphate = dihydroxyacetone phosphate</text>
        <dbReference type="Rhea" id="RHEA:18585"/>
        <dbReference type="ChEBI" id="CHEBI:57642"/>
        <dbReference type="ChEBI" id="CHEBI:59776"/>
        <dbReference type="EC" id="5.3.1.1"/>
    </reaction>
</comment>
<comment type="function">
    <text evidence="7">Involved in the gluconeogenesis. Catalyzes stereospecifically the conversion of dihydroxyacetone phosphate (DHAP) to D-glyceraldehyde-3-phosphate (G3P).</text>
</comment>
<dbReference type="SUPFAM" id="SSF51351">
    <property type="entry name" value="Triosephosphate isomerase (TIM)"/>
    <property type="match status" value="1"/>
</dbReference>
<accession>A0ABU9QRR9</accession>
<evidence type="ECO:0000313" key="9">
    <source>
        <dbReference type="EMBL" id="MEM5292089.1"/>
    </source>
</evidence>
<comment type="subcellular location">
    <subcellularLocation>
        <location evidence="7 8">Cytoplasm</location>
    </subcellularLocation>
</comment>
<dbReference type="CDD" id="cd00311">
    <property type="entry name" value="TIM"/>
    <property type="match status" value="1"/>
</dbReference>
<dbReference type="Proteomes" id="UP001494588">
    <property type="component" value="Unassembled WGS sequence"/>
</dbReference>
<dbReference type="InterPro" id="IPR000652">
    <property type="entry name" value="Triosephosphate_isomerase"/>
</dbReference>
<evidence type="ECO:0000256" key="7">
    <source>
        <dbReference type="HAMAP-Rule" id="MF_00147"/>
    </source>
</evidence>
<reference evidence="9 10" key="1">
    <citation type="submission" date="2024-01" db="EMBL/GenBank/DDBJ databases">
        <title>The diversity of rhizobia nodulating Mimosa spp. in eleven states of Brazil covering several biomes is determined by host plant, location, and edaphic factors.</title>
        <authorList>
            <person name="Rouws L."/>
            <person name="Barauna A."/>
            <person name="Beukes C."/>
            <person name="De Faria S.M."/>
            <person name="Gross E."/>
            <person name="Dos Reis Junior F.B."/>
            <person name="Simon M."/>
            <person name="Maluk M."/>
            <person name="Odee D.W."/>
            <person name="Kenicer G."/>
            <person name="Young J.P.W."/>
            <person name="Reis V.M."/>
            <person name="Zilli J."/>
            <person name="James E.K."/>
        </authorList>
    </citation>
    <scope>NUCLEOTIDE SEQUENCE [LARGE SCALE GENOMIC DNA]</scope>
    <source>
        <strain evidence="9 10">JPY77</strain>
    </source>
</reference>
<evidence type="ECO:0000256" key="8">
    <source>
        <dbReference type="RuleBase" id="RU363013"/>
    </source>
</evidence>
<dbReference type="InterPro" id="IPR035990">
    <property type="entry name" value="TIM_sf"/>
</dbReference>
<evidence type="ECO:0000256" key="6">
    <source>
        <dbReference type="ARBA" id="ARBA00023235"/>
    </source>
</evidence>
<dbReference type="PROSITE" id="PS00171">
    <property type="entry name" value="TIM_1"/>
    <property type="match status" value="1"/>
</dbReference>
<dbReference type="Gene3D" id="3.20.20.70">
    <property type="entry name" value="Aldolase class I"/>
    <property type="match status" value="1"/>
</dbReference>
<dbReference type="EMBL" id="JAZHGC010000070">
    <property type="protein sequence ID" value="MEM5292089.1"/>
    <property type="molecule type" value="Genomic_DNA"/>
</dbReference>
<dbReference type="InterPro" id="IPR022896">
    <property type="entry name" value="TrioseP_Isoase_bac/euk"/>
</dbReference>
<dbReference type="NCBIfam" id="TIGR00419">
    <property type="entry name" value="tim"/>
    <property type="match status" value="1"/>
</dbReference>
<feature type="active site" description="Proton acceptor" evidence="7">
    <location>
        <position position="168"/>
    </location>
</feature>
<keyword evidence="4 7" id="KW-0963">Cytoplasm</keyword>
<comment type="pathway">
    <text evidence="1">Carbohydrate metabolism; erythritol degradation.</text>
</comment>
<evidence type="ECO:0000256" key="3">
    <source>
        <dbReference type="ARBA" id="ARBA00022432"/>
    </source>
</evidence>
<comment type="caution">
    <text evidence="9">The sequence shown here is derived from an EMBL/GenBank/DDBJ whole genome shotgun (WGS) entry which is preliminary data.</text>
</comment>
<keyword evidence="3 7" id="KW-0312">Gluconeogenesis</keyword>